<dbReference type="PANTHER" id="PTHR43761:SF1">
    <property type="entry name" value="D-ISOMER SPECIFIC 2-HYDROXYACID DEHYDROGENASE CATALYTIC DOMAIN-CONTAINING PROTEIN-RELATED"/>
    <property type="match status" value="1"/>
</dbReference>
<protein>
    <recommendedName>
        <fullName evidence="9">Hydroxyacid dehydrogenase</fullName>
    </recommendedName>
</protein>
<dbReference type="GO" id="GO:0016616">
    <property type="term" value="F:oxidoreductase activity, acting on the CH-OH group of donors, NAD or NADP as acceptor"/>
    <property type="evidence" value="ECO:0007669"/>
    <property type="project" value="InterPro"/>
</dbReference>
<organism evidence="7 8">
    <name type="scientific">Luteimonas gilva</name>
    <dbReference type="NCBI Taxonomy" id="2572684"/>
    <lineage>
        <taxon>Bacteria</taxon>
        <taxon>Pseudomonadati</taxon>
        <taxon>Pseudomonadota</taxon>
        <taxon>Gammaproteobacteria</taxon>
        <taxon>Lysobacterales</taxon>
        <taxon>Lysobacteraceae</taxon>
        <taxon>Luteimonas</taxon>
    </lineage>
</organism>
<dbReference type="EMBL" id="SZUA01000002">
    <property type="protein sequence ID" value="TKR30242.1"/>
    <property type="molecule type" value="Genomic_DNA"/>
</dbReference>
<dbReference type="GO" id="GO:0051287">
    <property type="term" value="F:NAD binding"/>
    <property type="evidence" value="ECO:0007669"/>
    <property type="project" value="InterPro"/>
</dbReference>
<keyword evidence="2 4" id="KW-0560">Oxidoreductase</keyword>
<feature type="domain" description="D-isomer specific 2-hydroxyacid dehydrogenase catalytic" evidence="5">
    <location>
        <begin position="43"/>
        <end position="319"/>
    </location>
</feature>
<evidence type="ECO:0000256" key="3">
    <source>
        <dbReference type="ARBA" id="ARBA00023027"/>
    </source>
</evidence>
<dbReference type="SUPFAM" id="SSF51735">
    <property type="entry name" value="NAD(P)-binding Rossmann-fold domains"/>
    <property type="match status" value="1"/>
</dbReference>
<comment type="similarity">
    <text evidence="1 4">Belongs to the D-isomer specific 2-hydroxyacid dehydrogenase family.</text>
</comment>
<dbReference type="Proteomes" id="UP000308707">
    <property type="component" value="Unassembled WGS sequence"/>
</dbReference>
<evidence type="ECO:0000256" key="4">
    <source>
        <dbReference type="RuleBase" id="RU003719"/>
    </source>
</evidence>
<dbReference type="AlphaFoldDB" id="A0A4U5JL05"/>
<dbReference type="InterPro" id="IPR036291">
    <property type="entry name" value="NAD(P)-bd_dom_sf"/>
</dbReference>
<feature type="domain" description="D-isomer specific 2-hydroxyacid dehydrogenase NAD-binding" evidence="6">
    <location>
        <begin position="130"/>
        <end position="275"/>
    </location>
</feature>
<dbReference type="InterPro" id="IPR006139">
    <property type="entry name" value="D-isomer_2_OHA_DH_cat_dom"/>
</dbReference>
<evidence type="ECO:0000313" key="8">
    <source>
        <dbReference type="Proteomes" id="UP000308707"/>
    </source>
</evidence>
<name>A0A4U5JL05_9GAMM</name>
<comment type="caution">
    <text evidence="7">The sequence shown here is derived from an EMBL/GenBank/DDBJ whole genome shotgun (WGS) entry which is preliminary data.</text>
</comment>
<accession>A0A4U5JL05</accession>
<keyword evidence="3" id="KW-0520">NAD</keyword>
<gene>
    <name evidence="7" type="ORF">FCE95_08885</name>
</gene>
<dbReference type="InterPro" id="IPR050418">
    <property type="entry name" value="D-iso_2-hydroxyacid_DH_PdxB"/>
</dbReference>
<dbReference type="PANTHER" id="PTHR43761">
    <property type="entry name" value="D-ISOMER SPECIFIC 2-HYDROXYACID DEHYDROGENASE FAMILY PROTEIN (AFU_ORTHOLOGUE AFUA_1G13630)"/>
    <property type="match status" value="1"/>
</dbReference>
<dbReference type="RefSeq" id="WP_137266672.1">
    <property type="nucleotide sequence ID" value="NZ_SZUA01000002.1"/>
</dbReference>
<proteinExistence type="inferred from homology"/>
<evidence type="ECO:0008006" key="9">
    <source>
        <dbReference type="Google" id="ProtNLM"/>
    </source>
</evidence>
<evidence type="ECO:0000259" key="6">
    <source>
        <dbReference type="Pfam" id="PF02826"/>
    </source>
</evidence>
<evidence type="ECO:0000256" key="2">
    <source>
        <dbReference type="ARBA" id="ARBA00023002"/>
    </source>
</evidence>
<dbReference type="OrthoDB" id="9805416at2"/>
<evidence type="ECO:0000313" key="7">
    <source>
        <dbReference type="EMBL" id="TKR30242.1"/>
    </source>
</evidence>
<dbReference type="InterPro" id="IPR006140">
    <property type="entry name" value="D-isomer_DH_NAD-bd"/>
</dbReference>
<evidence type="ECO:0000259" key="5">
    <source>
        <dbReference type="Pfam" id="PF00389"/>
    </source>
</evidence>
<dbReference type="Pfam" id="PF02826">
    <property type="entry name" value="2-Hacid_dh_C"/>
    <property type="match status" value="1"/>
</dbReference>
<dbReference type="SUPFAM" id="SSF52283">
    <property type="entry name" value="Formate/glycerate dehydrogenase catalytic domain-like"/>
    <property type="match status" value="1"/>
</dbReference>
<reference evidence="7 8" key="1">
    <citation type="submission" date="2019-04" db="EMBL/GenBank/DDBJ databases">
        <title>Reference strain of H23.</title>
        <authorList>
            <person name="Luo X."/>
        </authorList>
    </citation>
    <scope>NUCLEOTIDE SEQUENCE [LARGE SCALE GENOMIC DNA]</scope>
    <source>
        <strain evidence="7 8">H23</strain>
    </source>
</reference>
<keyword evidence="8" id="KW-1185">Reference proteome</keyword>
<dbReference type="Pfam" id="PF00389">
    <property type="entry name" value="2-Hacid_dh"/>
    <property type="match status" value="1"/>
</dbReference>
<sequence>MSISGTASAAAARMPLPKMTVMCARGRDSFVPGQLDALHQVADLMLCPVLAPLSAAEFVERCGDAQILGFTRRAIADFDRGAIDALPKLRAVAIHATGTEWIDLEALRERGIAFASLPDYSAVSVAEHSIAMLLALSRRLHLSERVSRGDLPATVSLRGWELAGKRLGVVGHGRIGSRVARLAEAFGMEVAWSDPAPAVPATGAGVGFDALIERSDVVVLACPQRRGAAPIVGARELERMRPGSYLINPARSTLVDNHAVLSAIRAKTLSGYAVDDKVFAEAALAGIEPGRILQTGHTAWYSDETIARGMAHWVAALTALAEKVAHE</sequence>
<dbReference type="Gene3D" id="3.40.50.720">
    <property type="entry name" value="NAD(P)-binding Rossmann-like Domain"/>
    <property type="match status" value="2"/>
</dbReference>
<evidence type="ECO:0000256" key="1">
    <source>
        <dbReference type="ARBA" id="ARBA00005854"/>
    </source>
</evidence>